<keyword evidence="2" id="KW-1185">Reference proteome</keyword>
<gene>
    <name evidence="1" type="ORF">J7I43_06570</name>
</gene>
<sequence length="76" mass="9319">MRKTLEQEVHKYFVQLNKAEQKAVIQLLRTFLKNRQQKPERCTIEQYNRELEEAEKRIAAGDFITHEQLTREMKKW</sequence>
<reference evidence="2" key="1">
    <citation type="submission" date="2021-03" db="EMBL/GenBank/DDBJ databases">
        <title>Assistant Professor.</title>
        <authorList>
            <person name="Huq M.A."/>
        </authorList>
    </citation>
    <scope>NUCLEOTIDE SEQUENCE [LARGE SCALE GENOMIC DNA]</scope>
    <source>
        <strain evidence="2">MAH-28</strain>
    </source>
</reference>
<proteinExistence type="predicted"/>
<dbReference type="RefSeq" id="WP_209144472.1">
    <property type="nucleotide sequence ID" value="NZ_JAGHKP010000001.1"/>
</dbReference>
<name>A0ABS3YB04_9BACT</name>
<dbReference type="EMBL" id="JAGHKP010000001">
    <property type="protein sequence ID" value="MBO9151865.1"/>
    <property type="molecule type" value="Genomic_DNA"/>
</dbReference>
<organism evidence="1 2">
    <name type="scientific">Chitinophaga chungangae</name>
    <dbReference type="NCBI Taxonomy" id="2821488"/>
    <lineage>
        <taxon>Bacteria</taxon>
        <taxon>Pseudomonadati</taxon>
        <taxon>Bacteroidota</taxon>
        <taxon>Chitinophagia</taxon>
        <taxon>Chitinophagales</taxon>
        <taxon>Chitinophagaceae</taxon>
        <taxon>Chitinophaga</taxon>
    </lineage>
</organism>
<protein>
    <submittedName>
        <fullName evidence="1">Uncharacterized protein</fullName>
    </submittedName>
</protein>
<dbReference type="Proteomes" id="UP000679126">
    <property type="component" value="Unassembled WGS sequence"/>
</dbReference>
<evidence type="ECO:0000313" key="1">
    <source>
        <dbReference type="EMBL" id="MBO9151865.1"/>
    </source>
</evidence>
<comment type="caution">
    <text evidence="1">The sequence shown here is derived from an EMBL/GenBank/DDBJ whole genome shotgun (WGS) entry which is preliminary data.</text>
</comment>
<evidence type="ECO:0000313" key="2">
    <source>
        <dbReference type="Proteomes" id="UP000679126"/>
    </source>
</evidence>
<accession>A0ABS3YB04</accession>